<accession>A0A418YA26</accession>
<dbReference type="EMBL" id="QZCH01000038">
    <property type="protein sequence ID" value="RJG38776.1"/>
    <property type="molecule type" value="Genomic_DNA"/>
</dbReference>
<dbReference type="PANTHER" id="PTHR10302">
    <property type="entry name" value="SINGLE-STRANDED DNA-BINDING PROTEIN"/>
    <property type="match status" value="1"/>
</dbReference>
<dbReference type="GO" id="GO:0003697">
    <property type="term" value="F:single-stranded DNA binding"/>
    <property type="evidence" value="ECO:0007669"/>
    <property type="project" value="InterPro"/>
</dbReference>
<dbReference type="SUPFAM" id="SSF50249">
    <property type="entry name" value="Nucleic acid-binding proteins"/>
    <property type="match status" value="1"/>
</dbReference>
<proteinExistence type="predicted"/>
<keyword evidence="1 2" id="KW-0238">DNA-binding</keyword>
<comment type="caution">
    <text evidence="5">The sequence shown here is derived from an EMBL/GenBank/DDBJ whole genome shotgun (WGS) entry which is preliminary data.</text>
</comment>
<dbReference type="NCBIfam" id="TIGR00621">
    <property type="entry name" value="ssb"/>
    <property type="match status" value="1"/>
</dbReference>
<reference evidence="5 6" key="2">
    <citation type="submission" date="2019-01" db="EMBL/GenBank/DDBJ databases">
        <title>Motilimonas pumilus sp. nov., isolated from the gut of sea cucumber (Apostichopus japonicus).</title>
        <authorList>
            <person name="Wang F.-Q."/>
            <person name="Ren L.-H."/>
            <person name="Lin Y.-W."/>
            <person name="Sun G.-H."/>
            <person name="Du Z.-J."/>
            <person name="Zhao J.-X."/>
            <person name="Liu X.-J."/>
            <person name="Liu L.-J."/>
        </authorList>
    </citation>
    <scope>NUCLEOTIDE SEQUENCE [LARGE SCALE GENOMIC DNA]</scope>
    <source>
        <strain evidence="5 6">PLHSC7-2</strain>
    </source>
</reference>
<keyword evidence="6" id="KW-1185">Reference proteome</keyword>
<dbReference type="GO" id="GO:0006260">
    <property type="term" value="P:DNA replication"/>
    <property type="evidence" value="ECO:0007669"/>
    <property type="project" value="InterPro"/>
</dbReference>
<feature type="compositionally biased region" description="Polar residues" evidence="4">
    <location>
        <begin position="145"/>
        <end position="157"/>
    </location>
</feature>
<organism evidence="5 6">
    <name type="scientific">Motilimonas pumila</name>
    <dbReference type="NCBI Taxonomy" id="2303987"/>
    <lineage>
        <taxon>Bacteria</taxon>
        <taxon>Pseudomonadati</taxon>
        <taxon>Pseudomonadota</taxon>
        <taxon>Gammaproteobacteria</taxon>
        <taxon>Alteromonadales</taxon>
        <taxon>Alteromonadales genera incertae sedis</taxon>
        <taxon>Motilimonas</taxon>
    </lineage>
</organism>
<dbReference type="Proteomes" id="UP000283255">
    <property type="component" value="Unassembled WGS sequence"/>
</dbReference>
<feature type="region of interest" description="Disordered" evidence="4">
    <location>
        <begin position="145"/>
        <end position="190"/>
    </location>
</feature>
<dbReference type="Gene3D" id="2.40.50.140">
    <property type="entry name" value="Nucleic acid-binding proteins"/>
    <property type="match status" value="1"/>
</dbReference>
<evidence type="ECO:0000256" key="3">
    <source>
        <dbReference type="RuleBase" id="RU000524"/>
    </source>
</evidence>
<feature type="compositionally biased region" description="Polar residues" evidence="4">
    <location>
        <begin position="174"/>
        <end position="190"/>
    </location>
</feature>
<reference evidence="5 6" key="1">
    <citation type="submission" date="2018-09" db="EMBL/GenBank/DDBJ databases">
        <authorList>
            <person name="Wang F."/>
        </authorList>
    </citation>
    <scope>NUCLEOTIDE SEQUENCE [LARGE SCALE GENOMIC DNA]</scope>
    <source>
        <strain evidence="5 6">PLHSC7-2</strain>
    </source>
</reference>
<evidence type="ECO:0000313" key="6">
    <source>
        <dbReference type="Proteomes" id="UP000283255"/>
    </source>
</evidence>
<dbReference type="InterPro" id="IPR012340">
    <property type="entry name" value="NA-bd_OB-fold"/>
</dbReference>
<gene>
    <name evidence="5" type="ORF">D1Z90_18705</name>
</gene>
<name>A0A418YA26_9GAMM</name>
<evidence type="ECO:0000256" key="1">
    <source>
        <dbReference type="ARBA" id="ARBA00023125"/>
    </source>
</evidence>
<protein>
    <recommendedName>
        <fullName evidence="3">Single-stranded DNA-binding protein</fullName>
    </recommendedName>
</protein>
<evidence type="ECO:0000313" key="5">
    <source>
        <dbReference type="EMBL" id="RJG38776.1"/>
    </source>
</evidence>
<evidence type="ECO:0000256" key="2">
    <source>
        <dbReference type="PROSITE-ProRule" id="PRU00252"/>
    </source>
</evidence>
<evidence type="ECO:0000256" key="4">
    <source>
        <dbReference type="SAM" id="MobiDB-lite"/>
    </source>
</evidence>
<dbReference type="InterPro" id="IPR011344">
    <property type="entry name" value="ssDNA-bd"/>
</dbReference>
<sequence>MIYITFLLHCRRAITKTLPALVMVCTRKLSLLIPSIPQGNTVKGHTMNKVILEGFVGDIPTVRTAQSTQGEVTSFSLATHDFNDTQWHNIVCFKQAASYAKKFQKGTRVLLEGFLKTTKWHDQQGNPRSTTEVVATRLTNLNAAHAQSNGGNTNAGNQPAEPNHGTASPLPHSASAQYGSANQQPPNFRG</sequence>
<dbReference type="AlphaFoldDB" id="A0A418YA26"/>
<dbReference type="PROSITE" id="PS50935">
    <property type="entry name" value="SSB"/>
    <property type="match status" value="1"/>
</dbReference>
<dbReference type="GO" id="GO:0009295">
    <property type="term" value="C:nucleoid"/>
    <property type="evidence" value="ECO:0007669"/>
    <property type="project" value="TreeGrafter"/>
</dbReference>
<dbReference type="CDD" id="cd04496">
    <property type="entry name" value="SSB_OBF"/>
    <property type="match status" value="1"/>
</dbReference>
<dbReference type="Pfam" id="PF00436">
    <property type="entry name" value="SSB"/>
    <property type="match status" value="1"/>
</dbReference>
<dbReference type="InterPro" id="IPR000424">
    <property type="entry name" value="Primosome_PriB/ssb"/>
</dbReference>
<dbReference type="PANTHER" id="PTHR10302:SF0">
    <property type="entry name" value="SINGLE-STRANDED DNA-BINDING PROTEIN, MITOCHONDRIAL"/>
    <property type="match status" value="1"/>
</dbReference>